<dbReference type="Pfam" id="PF07690">
    <property type="entry name" value="MFS_1"/>
    <property type="match status" value="1"/>
</dbReference>
<dbReference type="RefSeq" id="WP_122546995.1">
    <property type="nucleotide sequence ID" value="NZ_QWIV01000013.1"/>
</dbReference>
<feature type="transmembrane region" description="Helical" evidence="8">
    <location>
        <begin position="137"/>
        <end position="160"/>
    </location>
</feature>
<proteinExistence type="inferred from homology"/>
<evidence type="ECO:0000256" key="4">
    <source>
        <dbReference type="ARBA" id="ARBA00022475"/>
    </source>
</evidence>
<feature type="transmembrane region" description="Helical" evidence="8">
    <location>
        <begin position="85"/>
        <end position="101"/>
    </location>
</feature>
<feature type="transmembrane region" description="Helical" evidence="8">
    <location>
        <begin position="219"/>
        <end position="241"/>
    </location>
</feature>
<evidence type="ECO:0000256" key="5">
    <source>
        <dbReference type="ARBA" id="ARBA00022692"/>
    </source>
</evidence>
<evidence type="ECO:0000256" key="3">
    <source>
        <dbReference type="ARBA" id="ARBA00022448"/>
    </source>
</evidence>
<accession>A0A3M7LCZ3</accession>
<evidence type="ECO:0000259" key="9">
    <source>
        <dbReference type="PROSITE" id="PS50850"/>
    </source>
</evidence>
<dbReference type="GO" id="GO:0005886">
    <property type="term" value="C:plasma membrane"/>
    <property type="evidence" value="ECO:0007669"/>
    <property type="project" value="UniProtKB-SubCell"/>
</dbReference>
<evidence type="ECO:0000256" key="8">
    <source>
        <dbReference type="SAM" id="Phobius"/>
    </source>
</evidence>
<keyword evidence="5 8" id="KW-0812">Transmembrane</keyword>
<keyword evidence="3" id="KW-0813">Transport</keyword>
<protein>
    <submittedName>
        <fullName evidence="10">MFS transporter</fullName>
    </submittedName>
</protein>
<reference evidence="10 11" key="1">
    <citation type="submission" date="2018-08" db="EMBL/GenBank/DDBJ databases">
        <title>Chryseobacterium nematophagum: a novel matrix digesting pathogen of nematodes.</title>
        <authorList>
            <person name="Page A."/>
            <person name="Roberts M."/>
            <person name="Felix M.-A."/>
            <person name="Weir W."/>
        </authorList>
    </citation>
    <scope>NUCLEOTIDE SEQUENCE [LARGE SCALE GENOMIC DNA]</scope>
    <source>
        <strain evidence="10 11">JUb275</strain>
    </source>
</reference>
<dbReference type="PANTHER" id="PTHR43271">
    <property type="entry name" value="BLL2771 PROTEIN"/>
    <property type="match status" value="1"/>
</dbReference>
<dbReference type="GO" id="GO:0022857">
    <property type="term" value="F:transmembrane transporter activity"/>
    <property type="evidence" value="ECO:0007669"/>
    <property type="project" value="InterPro"/>
</dbReference>
<keyword evidence="4" id="KW-1003">Cell membrane</keyword>
<feature type="transmembrane region" description="Helical" evidence="8">
    <location>
        <begin position="253"/>
        <end position="273"/>
    </location>
</feature>
<evidence type="ECO:0000256" key="7">
    <source>
        <dbReference type="ARBA" id="ARBA00023136"/>
    </source>
</evidence>
<evidence type="ECO:0000256" key="1">
    <source>
        <dbReference type="ARBA" id="ARBA00004651"/>
    </source>
</evidence>
<gene>
    <name evidence="10" type="ORF">D1632_09695</name>
</gene>
<dbReference type="Gene3D" id="1.20.1250.20">
    <property type="entry name" value="MFS general substrate transporter like domains"/>
    <property type="match status" value="1"/>
</dbReference>
<comment type="similarity">
    <text evidence="2">Belongs to the major facilitator superfamily.</text>
</comment>
<feature type="domain" description="Major facilitator superfamily (MFS) profile" evidence="9">
    <location>
        <begin position="13"/>
        <end position="392"/>
    </location>
</feature>
<evidence type="ECO:0000256" key="2">
    <source>
        <dbReference type="ARBA" id="ARBA00008335"/>
    </source>
</evidence>
<dbReference type="SUPFAM" id="SSF103473">
    <property type="entry name" value="MFS general substrate transporter"/>
    <property type="match status" value="1"/>
</dbReference>
<dbReference type="EMBL" id="QWIV01000013">
    <property type="protein sequence ID" value="RMZ59870.1"/>
    <property type="molecule type" value="Genomic_DNA"/>
</dbReference>
<feature type="transmembrane region" description="Helical" evidence="8">
    <location>
        <begin position="308"/>
        <end position="327"/>
    </location>
</feature>
<comment type="caution">
    <text evidence="10">The sequence shown here is derived from an EMBL/GenBank/DDBJ whole genome shotgun (WGS) entry which is preliminary data.</text>
</comment>
<feature type="transmembrane region" description="Helical" evidence="8">
    <location>
        <begin position="372"/>
        <end position="389"/>
    </location>
</feature>
<feature type="transmembrane region" description="Helical" evidence="8">
    <location>
        <begin position="348"/>
        <end position="366"/>
    </location>
</feature>
<dbReference type="InterPro" id="IPR036259">
    <property type="entry name" value="MFS_trans_sf"/>
</dbReference>
<feature type="transmembrane region" description="Helical" evidence="8">
    <location>
        <begin position="285"/>
        <end position="302"/>
    </location>
</feature>
<feature type="transmembrane region" description="Helical" evidence="8">
    <location>
        <begin position="107"/>
        <end position="130"/>
    </location>
</feature>
<dbReference type="AlphaFoldDB" id="A0A3M7LCZ3"/>
<dbReference type="PANTHER" id="PTHR43271:SF1">
    <property type="entry name" value="INNER MEMBRANE TRANSPORT PROTEIN YNFM"/>
    <property type="match status" value="1"/>
</dbReference>
<feature type="transmembrane region" description="Helical" evidence="8">
    <location>
        <begin position="172"/>
        <end position="191"/>
    </location>
</feature>
<organism evidence="10 11">
    <name type="scientific">Chryseobacterium nematophagum</name>
    <dbReference type="NCBI Taxonomy" id="2305228"/>
    <lineage>
        <taxon>Bacteria</taxon>
        <taxon>Pseudomonadati</taxon>
        <taxon>Bacteroidota</taxon>
        <taxon>Flavobacteriia</taxon>
        <taxon>Flavobacteriales</taxon>
        <taxon>Weeksellaceae</taxon>
        <taxon>Chryseobacterium group</taxon>
        <taxon>Chryseobacterium</taxon>
    </lineage>
</organism>
<name>A0A3M7LCZ3_9FLAO</name>
<evidence type="ECO:0000313" key="11">
    <source>
        <dbReference type="Proteomes" id="UP000267524"/>
    </source>
</evidence>
<sequence>MNIHEKANKGSQRFRYIKLCLFLSGLSVFAQLYLFQPLLPIIADHFKTSVGNSSLLVSSSTIGMAIGLFFFAFKADSYSRKNLMTFSLLLSSLLTTISAYIPNMSVLIIFGILKGFIVSGVSAVALAYITEEVDRSIVPLAISIYLSGNIIGGMGGRILSTILAGEFGWENSVLIIGIESLLLGILFWIFFPDSIFFQPKKIDYSLKVKQMKKFLQDSYMLRLYLIAALLMGAFISIYNYLTFRLESAPFQLNHFFIAFIFLMYIFGVLGTMITSKLSKNIEQKVILKSAIVTIIIGSLFFFSENIYLVTFGLGIFTLSFFAAHTMASQMTALHAKEGKSSATSIYWLFYYLGSSILGSSTGYILHSTSWNFFILFIILITLLTFLLSYKNN</sequence>
<comment type="subcellular location">
    <subcellularLocation>
        <location evidence="1">Cell membrane</location>
        <topology evidence="1">Multi-pass membrane protein</topology>
    </subcellularLocation>
</comment>
<dbReference type="InterPro" id="IPR020846">
    <property type="entry name" value="MFS_dom"/>
</dbReference>
<keyword evidence="11" id="KW-1185">Reference proteome</keyword>
<dbReference type="Proteomes" id="UP000267524">
    <property type="component" value="Unassembled WGS sequence"/>
</dbReference>
<feature type="transmembrane region" description="Helical" evidence="8">
    <location>
        <begin position="16"/>
        <end position="35"/>
    </location>
</feature>
<evidence type="ECO:0000313" key="10">
    <source>
        <dbReference type="EMBL" id="RMZ59870.1"/>
    </source>
</evidence>
<feature type="transmembrane region" description="Helical" evidence="8">
    <location>
        <begin position="55"/>
        <end position="73"/>
    </location>
</feature>
<keyword evidence="7 8" id="KW-0472">Membrane</keyword>
<dbReference type="PROSITE" id="PS50850">
    <property type="entry name" value="MFS"/>
    <property type="match status" value="1"/>
</dbReference>
<keyword evidence="6 8" id="KW-1133">Transmembrane helix</keyword>
<evidence type="ECO:0000256" key="6">
    <source>
        <dbReference type="ARBA" id="ARBA00022989"/>
    </source>
</evidence>
<dbReference type="CDD" id="cd17324">
    <property type="entry name" value="MFS_NepI_like"/>
    <property type="match status" value="1"/>
</dbReference>
<dbReference type="InterPro" id="IPR011701">
    <property type="entry name" value="MFS"/>
</dbReference>